<evidence type="ECO:0000256" key="2">
    <source>
        <dbReference type="SAM" id="MobiDB-lite"/>
    </source>
</evidence>
<dbReference type="Proteomes" id="UP000008063">
    <property type="component" value="Unassembled WGS sequence"/>
</dbReference>
<dbReference type="InterPro" id="IPR050863">
    <property type="entry name" value="CenT-Element_Derived"/>
</dbReference>
<dbReference type="PANTHER" id="PTHR19303:SF73">
    <property type="entry name" value="PROTEIN PDC2"/>
    <property type="match status" value="1"/>
</dbReference>
<dbReference type="OMA" id="WMTSLIF"/>
<evidence type="ECO:0000313" key="5">
    <source>
        <dbReference type="Proteomes" id="UP000008063"/>
    </source>
</evidence>
<dbReference type="GO" id="GO:0003677">
    <property type="term" value="F:DNA binding"/>
    <property type="evidence" value="ECO:0007669"/>
    <property type="project" value="UniProtKB-KW"/>
</dbReference>
<evidence type="ECO:0000259" key="3">
    <source>
        <dbReference type="PROSITE" id="PS51253"/>
    </source>
</evidence>
<feature type="region of interest" description="Disordered" evidence="2">
    <location>
        <begin position="63"/>
        <end position="85"/>
    </location>
</feature>
<accession>F8QHX3</accession>
<dbReference type="InterPro" id="IPR004875">
    <property type="entry name" value="DDE_SF_endonuclease_dom"/>
</dbReference>
<dbReference type="GO" id="GO:0005634">
    <property type="term" value="C:nucleus"/>
    <property type="evidence" value="ECO:0007669"/>
    <property type="project" value="TreeGrafter"/>
</dbReference>
<dbReference type="OrthoDB" id="162969at2759"/>
<dbReference type="STRING" id="936435.F8QHX3"/>
<dbReference type="Pfam" id="PF03184">
    <property type="entry name" value="DDE_1"/>
    <property type="match status" value="1"/>
</dbReference>
<reference evidence="5" key="1">
    <citation type="journal article" date="2011" name="Science">
        <title>The plant cell wall-decomposing machinery underlies the functional diversity of forest fungi.</title>
        <authorList>
            <person name="Eastwood D.C."/>
            <person name="Floudas D."/>
            <person name="Binder M."/>
            <person name="Majcherczyk A."/>
            <person name="Schneider P."/>
            <person name="Aerts A."/>
            <person name="Asiegbu F.O."/>
            <person name="Baker S.E."/>
            <person name="Barry K."/>
            <person name="Bendiksby M."/>
            <person name="Blumentritt M."/>
            <person name="Coutinho P.M."/>
            <person name="Cullen D."/>
            <person name="de Vries R.P."/>
            <person name="Gathman A."/>
            <person name="Goodell B."/>
            <person name="Henrissat B."/>
            <person name="Ihrmark K."/>
            <person name="Kauserud H."/>
            <person name="Kohler A."/>
            <person name="LaButti K."/>
            <person name="Lapidus A."/>
            <person name="Lavin J.L."/>
            <person name="Lee Y.-H."/>
            <person name="Lindquist E."/>
            <person name="Lilly W."/>
            <person name="Lucas S."/>
            <person name="Morin E."/>
            <person name="Murat C."/>
            <person name="Oguiza J.A."/>
            <person name="Park J."/>
            <person name="Pisabarro A.G."/>
            <person name="Riley R."/>
            <person name="Rosling A."/>
            <person name="Salamov A."/>
            <person name="Schmidt O."/>
            <person name="Schmutz J."/>
            <person name="Skrede I."/>
            <person name="Stenlid J."/>
            <person name="Wiebenga A."/>
            <person name="Xie X."/>
            <person name="Kuees U."/>
            <person name="Hibbett D.S."/>
            <person name="Hoffmeister D."/>
            <person name="Hoegberg N."/>
            <person name="Martin F."/>
            <person name="Grigoriev I.V."/>
            <person name="Watkinson S.C."/>
        </authorList>
    </citation>
    <scope>NUCLEOTIDE SEQUENCE [LARGE SCALE GENOMIC DNA]</scope>
    <source>
        <strain evidence="5">strain S7.3</strain>
    </source>
</reference>
<dbReference type="HOGENOM" id="CLU_018294_0_0_1"/>
<evidence type="ECO:0000256" key="1">
    <source>
        <dbReference type="ARBA" id="ARBA00023125"/>
    </source>
</evidence>
<keyword evidence="1" id="KW-0238">DNA-binding</keyword>
<name>F8QHX3_SERL3</name>
<dbReference type="InterPro" id="IPR006600">
    <property type="entry name" value="HTH_CenpB_DNA-bd_dom"/>
</dbReference>
<feature type="domain" description="HTH CENPB-type" evidence="3">
    <location>
        <begin position="1"/>
        <end position="51"/>
    </location>
</feature>
<dbReference type="PROSITE" id="PS51253">
    <property type="entry name" value="HTH_CENPB"/>
    <property type="match status" value="1"/>
</dbReference>
<dbReference type="PANTHER" id="PTHR19303">
    <property type="entry name" value="TRANSPOSON"/>
    <property type="match status" value="1"/>
</dbReference>
<protein>
    <recommendedName>
        <fullName evidence="3">HTH CENPB-type domain-containing protein</fullName>
    </recommendedName>
</protein>
<gene>
    <name evidence="4" type="ORF">SERLA73DRAFT_99733</name>
</gene>
<dbReference type="Pfam" id="PF03221">
    <property type="entry name" value="HTH_Tnp_Tc5"/>
    <property type="match status" value="1"/>
</dbReference>
<dbReference type="InParanoid" id="F8QHX3"/>
<sequence length="432" mass="48664">MADGILLTGEVLRQKWRKFVDLVGMLDDEQLNLSEGWLSQYKARAGLKQIKCHGEAASATSEASLTTWTSMPPDRGLSDKQQSGVKGQKKRLTYLFVANADGSTKLLPLIIGKAYKPCPFGNKTGKQLGFNYRNNAKTWMTATLYQEWLLDWDRTLRDERRNILLLQDNFLGHVVPNSLTNIEVENFEPNLTAHVQPNDQGIIHCFKAHYHAQFISHTIDHYNTDVTPSKIYNIDQLEAMRLAQDAWNRFYYRVDTTTIWNCWTKAGILPDSPPSRAQPTVPISSLVHTPDIVINPIAHSETLVENALDKLEATGALQRSNRMAVAELLNPAFESHNIFNATDEEICKSVMDAKILRETGNDDGDDGDIFAPGPTRNEALQAALVLRKYVGTSDDAFARKLEVMLGSFGQRTRAVEMQGFKDTKVTDYFHFE</sequence>
<dbReference type="AlphaFoldDB" id="F8QHX3"/>
<proteinExistence type="predicted"/>
<evidence type="ECO:0000313" key="4">
    <source>
        <dbReference type="EMBL" id="EGN92082.1"/>
    </source>
</evidence>
<dbReference type="EMBL" id="GL945515">
    <property type="protein sequence ID" value="EGN92082.1"/>
    <property type="molecule type" value="Genomic_DNA"/>
</dbReference>
<dbReference type="eggNOG" id="KOG3105">
    <property type="taxonomic scope" value="Eukaryota"/>
</dbReference>
<keyword evidence="5" id="KW-1185">Reference proteome</keyword>
<organism evidence="5">
    <name type="scientific">Serpula lacrymans var. lacrymans (strain S7.3)</name>
    <name type="common">Dry rot fungus</name>
    <dbReference type="NCBI Taxonomy" id="936435"/>
    <lineage>
        <taxon>Eukaryota</taxon>
        <taxon>Fungi</taxon>
        <taxon>Dikarya</taxon>
        <taxon>Basidiomycota</taxon>
        <taxon>Agaricomycotina</taxon>
        <taxon>Agaricomycetes</taxon>
        <taxon>Agaricomycetidae</taxon>
        <taxon>Boletales</taxon>
        <taxon>Coniophorineae</taxon>
        <taxon>Serpulaceae</taxon>
        <taxon>Serpula</taxon>
    </lineage>
</organism>